<dbReference type="Pfam" id="PF13802">
    <property type="entry name" value="Gal_mutarotas_2"/>
    <property type="match status" value="1"/>
</dbReference>
<evidence type="ECO:0000313" key="14">
    <source>
        <dbReference type="EMBL" id="ETW78479.1"/>
    </source>
</evidence>
<dbReference type="CDD" id="cd14752">
    <property type="entry name" value="GH31_N"/>
    <property type="match status" value="1"/>
</dbReference>
<dbReference type="Proteomes" id="UP000030671">
    <property type="component" value="Unassembled WGS sequence"/>
</dbReference>
<dbReference type="InterPro" id="IPR025887">
    <property type="entry name" value="Glyco_hydro_31_N_dom"/>
</dbReference>
<evidence type="ECO:0000256" key="9">
    <source>
        <dbReference type="RuleBase" id="RU361185"/>
    </source>
</evidence>
<feature type="domain" description="Glycoside hydrolase family 31 TIM barrel" evidence="11">
    <location>
        <begin position="309"/>
        <end position="738"/>
    </location>
</feature>
<feature type="domain" description="Glycosyl hydrolase family 31 C-terminal" evidence="13">
    <location>
        <begin position="746"/>
        <end position="836"/>
    </location>
</feature>
<keyword evidence="7 9" id="KW-0326">Glycosidase</keyword>
<evidence type="ECO:0000256" key="3">
    <source>
        <dbReference type="ARBA" id="ARBA00012741"/>
    </source>
</evidence>
<evidence type="ECO:0000256" key="4">
    <source>
        <dbReference type="ARBA" id="ARBA00022729"/>
    </source>
</evidence>
<evidence type="ECO:0000313" key="15">
    <source>
        <dbReference type="Proteomes" id="UP000030671"/>
    </source>
</evidence>
<dbReference type="GeneID" id="20667430"/>
<proteinExistence type="inferred from homology"/>
<dbReference type="OrthoDB" id="5839090at2759"/>
<dbReference type="KEGG" id="hir:HETIRDRAFT_153387"/>
<dbReference type="Pfam" id="PF21365">
    <property type="entry name" value="Glyco_hydro_31_3rd"/>
    <property type="match status" value="1"/>
</dbReference>
<evidence type="ECO:0000259" key="13">
    <source>
        <dbReference type="Pfam" id="PF21365"/>
    </source>
</evidence>
<dbReference type="PANTHER" id="PTHR22762:SF133">
    <property type="entry name" value="P-TYPE DOMAIN-CONTAINING PROTEIN"/>
    <property type="match status" value="1"/>
</dbReference>
<name>W4JYF2_HETIT</name>
<dbReference type="CDD" id="cd06602">
    <property type="entry name" value="GH31_MGAM_SI_GAA"/>
    <property type="match status" value="1"/>
</dbReference>
<dbReference type="Gene3D" id="2.60.40.1760">
    <property type="entry name" value="glycosyl hydrolase (family 31)"/>
    <property type="match status" value="1"/>
</dbReference>
<comment type="catalytic activity">
    <reaction evidence="1">
        <text>Hydrolysis of terminal, non-reducing (1-&gt;4)-linked alpha-D-glucose residues with release of alpha-D-glucose.</text>
        <dbReference type="EC" id="3.2.1.20"/>
    </reaction>
</comment>
<accession>W4JYF2</accession>
<dbReference type="HOGENOM" id="CLU_000631_11_0_1"/>
<gene>
    <name evidence="14" type="ORF">HETIRDRAFT_153387</name>
</gene>
<evidence type="ECO:0000256" key="8">
    <source>
        <dbReference type="ARBA" id="ARBA00041343"/>
    </source>
</evidence>
<dbReference type="InParanoid" id="W4JYF2"/>
<dbReference type="eggNOG" id="KOG1065">
    <property type="taxonomic scope" value="Eukaryota"/>
</dbReference>
<dbReference type="Gene3D" id="2.60.40.1180">
    <property type="entry name" value="Golgi alpha-mannosidase II"/>
    <property type="match status" value="2"/>
</dbReference>
<keyword evidence="6" id="KW-0325">Glycoprotein</keyword>
<dbReference type="InterPro" id="IPR048395">
    <property type="entry name" value="Glyco_hydro_31_C"/>
</dbReference>
<dbReference type="GO" id="GO:0090599">
    <property type="term" value="F:alpha-glucosidase activity"/>
    <property type="evidence" value="ECO:0007669"/>
    <property type="project" value="UniProtKB-ARBA"/>
</dbReference>
<dbReference type="InterPro" id="IPR030458">
    <property type="entry name" value="Glyco_hydro_31_AS"/>
</dbReference>
<organism evidence="14 15">
    <name type="scientific">Heterobasidion irregulare (strain TC 32-1)</name>
    <dbReference type="NCBI Taxonomy" id="747525"/>
    <lineage>
        <taxon>Eukaryota</taxon>
        <taxon>Fungi</taxon>
        <taxon>Dikarya</taxon>
        <taxon>Basidiomycota</taxon>
        <taxon>Agaricomycotina</taxon>
        <taxon>Agaricomycetes</taxon>
        <taxon>Russulales</taxon>
        <taxon>Bondarzewiaceae</taxon>
        <taxon>Heterobasidion</taxon>
        <taxon>Heterobasidion annosum species complex</taxon>
    </lineage>
</organism>
<dbReference type="SUPFAM" id="SSF74650">
    <property type="entry name" value="Galactose mutarotase-like"/>
    <property type="match status" value="1"/>
</dbReference>
<dbReference type="Gene3D" id="3.20.20.80">
    <property type="entry name" value="Glycosidases"/>
    <property type="match status" value="2"/>
</dbReference>
<sequence>MTPHTQASLLLGSVIAAAANPTWSGNVSSCPGYTLKTLQDTPYGLTATLALAGPACNAFSDDFPLLTLEVSYESQSRLRVHIFDADNLQFTPPREYFPPRTPSAPGPASLLNSSDLVFNYEQVPFAFWISRRQDPGAPPLFDTRLVSLPTSSRSNATVGPLHTPVALDAFPLVFEKQYIQLTSALPRDANVYGLGEVVASAGFRRDVAQNGTLQTLWARDAADPLDENIYGSHAFYLEHRFNTSTNSSQSHGVFLSNTAGADIILSTPSSSNASLIQYRLLGGTLDLSFFSGPDPNAVIAQYAGAVGAPAWQPMWAFGFHLCRWGYSNLSEVREQVSAMRGAGVPLEVMWNDIDLYHSLRDFTSDPISYPPEEMRAFTRELAANGQHYIPIVDAAIGHVANATDVYDPYTRGVEQDVFIKNPDGSIYIGQVWPGYTVFPDWFANGTEAWWADALRNWSAAGVEYSGIWLDMNEASSFCDGSCGTGADLSNTSVPVSLPGDPDDLVVDYPEGYDSTVSGLSGNITVNGTLTFGAGDAGTMSAASRQYTLVKRGLGAANESNVDLSAPPYAIHNGFGALLTRTLAPNATHAGGYVELDTHNIFGYMEGRATNLALRAVHPGKRPFIIARSTFPGSGHWTGHWLGDNYSKWAYMAHSIAGVLQFQLFQIPMVGADTCGFIGNTDEELCNRWMQLSAFTPFYRNHNQRGALSQEPYRWDSVVNASKTAISIRYALLPYWYTLFANASTNGTPPVRALFFEFPDEPELFAVDRQFMVGSDILVTPVLEPNVFTVDGIFPGRGQITWRDWYTHTAVNATVGAPTTLSAPLGHINVHIRAGAALLTHAQPAYTTRETRAGPYALLVALGADGAAYGTAYLDDGISLPLPDSPIANRTVRFIVHAGALTIESAGTFRVEQPLARVTVLGVPSAPGSVFVGGQEAARGGWTYNADVEQLVMDGLAVDLNNGTHLSWL</sequence>
<dbReference type="InterPro" id="IPR030459">
    <property type="entry name" value="Glyco_hydro_31_CS"/>
</dbReference>
<feature type="chain" id="PRO_5004843902" description="alpha-glucosidase" evidence="10">
    <location>
        <begin position="25"/>
        <end position="968"/>
    </location>
</feature>
<dbReference type="PROSITE" id="PS00129">
    <property type="entry name" value="GLYCOSYL_HYDROL_F31_1"/>
    <property type="match status" value="1"/>
</dbReference>
<reference evidence="14 15" key="1">
    <citation type="journal article" date="2012" name="New Phytol.">
        <title>Insight into trade-off between wood decay and parasitism from the genome of a fungal forest pathogen.</title>
        <authorList>
            <person name="Olson A."/>
            <person name="Aerts A."/>
            <person name="Asiegbu F."/>
            <person name="Belbahri L."/>
            <person name="Bouzid O."/>
            <person name="Broberg A."/>
            <person name="Canback B."/>
            <person name="Coutinho P.M."/>
            <person name="Cullen D."/>
            <person name="Dalman K."/>
            <person name="Deflorio G."/>
            <person name="van Diepen L.T."/>
            <person name="Dunand C."/>
            <person name="Duplessis S."/>
            <person name="Durling M."/>
            <person name="Gonthier P."/>
            <person name="Grimwood J."/>
            <person name="Fossdal C.G."/>
            <person name="Hansson D."/>
            <person name="Henrissat B."/>
            <person name="Hietala A."/>
            <person name="Himmelstrand K."/>
            <person name="Hoffmeister D."/>
            <person name="Hogberg N."/>
            <person name="James T.Y."/>
            <person name="Karlsson M."/>
            <person name="Kohler A."/>
            <person name="Kues U."/>
            <person name="Lee Y.H."/>
            <person name="Lin Y.C."/>
            <person name="Lind M."/>
            <person name="Lindquist E."/>
            <person name="Lombard V."/>
            <person name="Lucas S."/>
            <person name="Lunden K."/>
            <person name="Morin E."/>
            <person name="Murat C."/>
            <person name="Park J."/>
            <person name="Raffaello T."/>
            <person name="Rouze P."/>
            <person name="Salamov A."/>
            <person name="Schmutz J."/>
            <person name="Solheim H."/>
            <person name="Stahlberg J."/>
            <person name="Velez H."/>
            <person name="de Vries R.P."/>
            <person name="Wiebenga A."/>
            <person name="Woodward S."/>
            <person name="Yakovlev I."/>
            <person name="Garbelotto M."/>
            <person name="Martin F."/>
            <person name="Grigoriev I.V."/>
            <person name="Stenlid J."/>
        </authorList>
    </citation>
    <scope>NUCLEOTIDE SEQUENCE [LARGE SCALE GENOMIC DNA]</scope>
    <source>
        <strain evidence="14 15">TC 32-1</strain>
    </source>
</reference>
<keyword evidence="5 9" id="KW-0378">Hydrolase</keyword>
<dbReference type="SUPFAM" id="SSF51445">
    <property type="entry name" value="(Trans)glycosidases"/>
    <property type="match status" value="1"/>
</dbReference>
<keyword evidence="4 10" id="KW-0732">Signal</keyword>
<comment type="similarity">
    <text evidence="2 9">Belongs to the glycosyl hydrolase 31 family.</text>
</comment>
<evidence type="ECO:0000256" key="1">
    <source>
        <dbReference type="ARBA" id="ARBA00001657"/>
    </source>
</evidence>
<dbReference type="GO" id="GO:0030246">
    <property type="term" value="F:carbohydrate binding"/>
    <property type="evidence" value="ECO:0007669"/>
    <property type="project" value="InterPro"/>
</dbReference>
<evidence type="ECO:0000259" key="11">
    <source>
        <dbReference type="Pfam" id="PF01055"/>
    </source>
</evidence>
<keyword evidence="15" id="KW-1185">Reference proteome</keyword>
<protein>
    <recommendedName>
        <fullName evidence="3">alpha-glucosidase</fullName>
        <ecNumber evidence="3">3.2.1.20</ecNumber>
    </recommendedName>
    <alternativeName>
        <fullName evidence="8">Maltase</fullName>
    </alternativeName>
</protein>
<dbReference type="SUPFAM" id="SSF51011">
    <property type="entry name" value="Glycosyl hydrolase domain"/>
    <property type="match status" value="1"/>
</dbReference>
<dbReference type="PANTHER" id="PTHR22762">
    <property type="entry name" value="ALPHA-GLUCOSIDASE"/>
    <property type="match status" value="1"/>
</dbReference>
<feature type="domain" description="Glycoside hydrolase family 31 N-terminal" evidence="12">
    <location>
        <begin position="174"/>
        <end position="259"/>
    </location>
</feature>
<dbReference type="GO" id="GO:0005975">
    <property type="term" value="P:carbohydrate metabolic process"/>
    <property type="evidence" value="ECO:0007669"/>
    <property type="project" value="InterPro"/>
</dbReference>
<dbReference type="InterPro" id="IPR013780">
    <property type="entry name" value="Glyco_hydro_b"/>
</dbReference>
<dbReference type="Pfam" id="PF01055">
    <property type="entry name" value="Glyco_hydro_31_2nd"/>
    <property type="match status" value="1"/>
</dbReference>
<evidence type="ECO:0000259" key="12">
    <source>
        <dbReference type="Pfam" id="PF13802"/>
    </source>
</evidence>
<evidence type="ECO:0000256" key="7">
    <source>
        <dbReference type="ARBA" id="ARBA00023295"/>
    </source>
</evidence>
<evidence type="ECO:0000256" key="2">
    <source>
        <dbReference type="ARBA" id="ARBA00007806"/>
    </source>
</evidence>
<dbReference type="PROSITE" id="PS00707">
    <property type="entry name" value="GLYCOSYL_HYDROL_F31_2"/>
    <property type="match status" value="1"/>
</dbReference>
<dbReference type="RefSeq" id="XP_009550443.1">
    <property type="nucleotide sequence ID" value="XM_009552148.1"/>
</dbReference>
<dbReference type="InterPro" id="IPR017853">
    <property type="entry name" value="GH"/>
</dbReference>
<dbReference type="FunCoup" id="W4JYF2">
    <property type="interactions" value="51"/>
</dbReference>
<feature type="signal peptide" evidence="10">
    <location>
        <begin position="1"/>
        <end position="24"/>
    </location>
</feature>
<evidence type="ECO:0000256" key="10">
    <source>
        <dbReference type="SAM" id="SignalP"/>
    </source>
</evidence>
<dbReference type="AlphaFoldDB" id="W4JYF2"/>
<dbReference type="EC" id="3.2.1.20" evidence="3"/>
<dbReference type="InterPro" id="IPR000322">
    <property type="entry name" value="Glyco_hydro_31_TIM"/>
</dbReference>
<dbReference type="InterPro" id="IPR011013">
    <property type="entry name" value="Gal_mutarotase_sf_dom"/>
</dbReference>
<evidence type="ECO:0000256" key="6">
    <source>
        <dbReference type="ARBA" id="ARBA00023180"/>
    </source>
</evidence>
<dbReference type="EMBL" id="KI925462">
    <property type="protein sequence ID" value="ETW78479.1"/>
    <property type="molecule type" value="Genomic_DNA"/>
</dbReference>
<evidence type="ECO:0000256" key="5">
    <source>
        <dbReference type="ARBA" id="ARBA00022801"/>
    </source>
</evidence>
<dbReference type="STRING" id="747525.W4JYF2"/>